<keyword evidence="3" id="KW-0862">Zinc</keyword>
<feature type="domain" description="PHD-type" evidence="6">
    <location>
        <begin position="1"/>
        <end position="64"/>
    </location>
</feature>
<feature type="non-terminal residue" evidence="7">
    <location>
        <position position="1"/>
    </location>
</feature>
<comment type="caution">
    <text evidence="7">The sequence shown here is derived from an EMBL/GenBank/DDBJ whole genome shotgun (WGS) entry which is preliminary data.</text>
</comment>
<feature type="domain" description="RING-type" evidence="5">
    <location>
        <begin position="57"/>
        <end position="108"/>
    </location>
</feature>
<dbReference type="GO" id="GO:0005634">
    <property type="term" value="C:nucleus"/>
    <property type="evidence" value="ECO:0007669"/>
    <property type="project" value="TreeGrafter"/>
</dbReference>
<evidence type="ECO:0000256" key="4">
    <source>
        <dbReference type="PROSITE-ProRule" id="PRU00175"/>
    </source>
</evidence>
<gene>
    <name evidence="7" type="primary">G2e3_1</name>
    <name evidence="7" type="ORF">GRAVAR_R10758</name>
</gene>
<dbReference type="Proteomes" id="UP000591535">
    <property type="component" value="Unassembled WGS sequence"/>
</dbReference>
<sequence length="127" mass="14164">QCCFICGRSGATITSCYETDCGLIFHLPCAKEAGLSHSTLHHTEQAVEMTPEPDTKCLICLEPVEDRKTFNTLVCPVCKTAWFHRDCIQAGGQALHTGVLSLQCPLCRNKQEFLVDMFLMGIRVPFR</sequence>
<evidence type="ECO:0000313" key="8">
    <source>
        <dbReference type="Proteomes" id="UP000591535"/>
    </source>
</evidence>
<dbReference type="InterPro" id="IPR034732">
    <property type="entry name" value="EPHD"/>
</dbReference>
<dbReference type="InterPro" id="IPR001841">
    <property type="entry name" value="Znf_RING"/>
</dbReference>
<dbReference type="AlphaFoldDB" id="A0A7K9A0I1"/>
<dbReference type="GO" id="GO:0008270">
    <property type="term" value="F:zinc ion binding"/>
    <property type="evidence" value="ECO:0007669"/>
    <property type="project" value="UniProtKB-KW"/>
</dbReference>
<keyword evidence="1" id="KW-0479">Metal-binding</keyword>
<keyword evidence="8" id="KW-1185">Reference proteome</keyword>
<dbReference type="PROSITE" id="PS01359">
    <property type="entry name" value="ZF_PHD_1"/>
    <property type="match status" value="1"/>
</dbReference>
<dbReference type="EMBL" id="VWZG01008369">
    <property type="protein sequence ID" value="NXG21223.1"/>
    <property type="molecule type" value="Genomic_DNA"/>
</dbReference>
<dbReference type="SUPFAM" id="SSF57903">
    <property type="entry name" value="FYVE/PHD zinc finger"/>
    <property type="match status" value="1"/>
</dbReference>
<protein>
    <submittedName>
        <fullName evidence="7">G2E3 ligase</fullName>
    </submittedName>
</protein>
<proteinExistence type="predicted"/>
<name>A0A7K9A0I1_9PASS</name>
<evidence type="ECO:0000313" key="7">
    <source>
        <dbReference type="EMBL" id="NXG21223.1"/>
    </source>
</evidence>
<accession>A0A7K9A0I1</accession>
<evidence type="ECO:0000259" key="6">
    <source>
        <dbReference type="PROSITE" id="PS51805"/>
    </source>
</evidence>
<dbReference type="InterPro" id="IPR013083">
    <property type="entry name" value="Znf_RING/FYVE/PHD"/>
</dbReference>
<organism evidence="7 8">
    <name type="scientific">Grallaria varia</name>
    <name type="common">variegated antpitta</name>
    <dbReference type="NCBI Taxonomy" id="117165"/>
    <lineage>
        <taxon>Eukaryota</taxon>
        <taxon>Metazoa</taxon>
        <taxon>Chordata</taxon>
        <taxon>Craniata</taxon>
        <taxon>Vertebrata</taxon>
        <taxon>Euteleostomi</taxon>
        <taxon>Archelosauria</taxon>
        <taxon>Archosauria</taxon>
        <taxon>Dinosauria</taxon>
        <taxon>Saurischia</taxon>
        <taxon>Theropoda</taxon>
        <taxon>Coelurosauria</taxon>
        <taxon>Aves</taxon>
        <taxon>Neognathae</taxon>
        <taxon>Neoaves</taxon>
        <taxon>Telluraves</taxon>
        <taxon>Australaves</taxon>
        <taxon>Passeriformes</taxon>
        <taxon>Formicariidae</taxon>
        <taxon>Grallaria</taxon>
    </lineage>
</organism>
<evidence type="ECO:0000259" key="5">
    <source>
        <dbReference type="PROSITE" id="PS50089"/>
    </source>
</evidence>
<dbReference type="InterPro" id="IPR019786">
    <property type="entry name" value="Zinc_finger_PHD-type_CS"/>
</dbReference>
<keyword evidence="2 4" id="KW-0863">Zinc-finger</keyword>
<dbReference type="InterPro" id="IPR011011">
    <property type="entry name" value="Znf_FYVE_PHD"/>
</dbReference>
<keyword evidence="7" id="KW-0436">Ligase</keyword>
<reference evidence="7 8" key="1">
    <citation type="submission" date="2019-09" db="EMBL/GenBank/DDBJ databases">
        <title>Bird 10,000 Genomes (B10K) Project - Family phase.</title>
        <authorList>
            <person name="Zhang G."/>
        </authorList>
    </citation>
    <scope>NUCLEOTIDE SEQUENCE [LARGE SCALE GENOMIC DNA]</scope>
    <source>
        <strain evidence="7">B10K-DU-001-02</strain>
        <tissue evidence="7">Muscle</tissue>
    </source>
</reference>
<dbReference type="PANTHER" id="PTHR12420">
    <property type="entry name" value="PHD FINGER PROTEIN"/>
    <property type="match status" value="1"/>
</dbReference>
<dbReference type="PANTHER" id="PTHR12420:SF47">
    <property type="entry name" value="PHD FINGER PROTEIN 7"/>
    <property type="match status" value="1"/>
</dbReference>
<dbReference type="InterPro" id="IPR051188">
    <property type="entry name" value="PHD-type_Zinc_Finger"/>
</dbReference>
<evidence type="ECO:0000256" key="3">
    <source>
        <dbReference type="ARBA" id="ARBA00022833"/>
    </source>
</evidence>
<dbReference type="Gene3D" id="3.30.40.10">
    <property type="entry name" value="Zinc/RING finger domain, C3HC4 (zinc finger)"/>
    <property type="match status" value="2"/>
</dbReference>
<dbReference type="GO" id="GO:0016874">
    <property type="term" value="F:ligase activity"/>
    <property type="evidence" value="ECO:0007669"/>
    <property type="project" value="UniProtKB-KW"/>
</dbReference>
<feature type="non-terminal residue" evidence="7">
    <location>
        <position position="127"/>
    </location>
</feature>
<evidence type="ECO:0000256" key="1">
    <source>
        <dbReference type="ARBA" id="ARBA00022723"/>
    </source>
</evidence>
<dbReference type="PROSITE" id="PS51805">
    <property type="entry name" value="EPHD"/>
    <property type="match status" value="1"/>
</dbReference>
<dbReference type="PROSITE" id="PS50089">
    <property type="entry name" value="ZF_RING_2"/>
    <property type="match status" value="1"/>
</dbReference>
<evidence type="ECO:0000256" key="2">
    <source>
        <dbReference type="ARBA" id="ARBA00022771"/>
    </source>
</evidence>